<evidence type="ECO:0000259" key="9">
    <source>
        <dbReference type="Pfam" id="PF02868"/>
    </source>
</evidence>
<dbReference type="GO" id="GO:0046872">
    <property type="term" value="F:metal ion binding"/>
    <property type="evidence" value="ECO:0007669"/>
    <property type="project" value="UniProtKB-KW"/>
</dbReference>
<protein>
    <submittedName>
        <fullName evidence="10">Zinc metalloprotease</fullName>
    </submittedName>
</protein>
<keyword evidence="6 10" id="KW-0482">Metalloprotease</keyword>
<dbReference type="PRINTS" id="PR00730">
    <property type="entry name" value="THERMOLYSIN"/>
</dbReference>
<dbReference type="EMBL" id="JAEVFJ010000008">
    <property type="protein sequence ID" value="KAH8103046.1"/>
    <property type="molecule type" value="Genomic_DNA"/>
</dbReference>
<dbReference type="Gene3D" id="3.10.170.10">
    <property type="match status" value="1"/>
</dbReference>
<feature type="compositionally biased region" description="Pro residues" evidence="7">
    <location>
        <begin position="408"/>
        <end position="417"/>
    </location>
</feature>
<dbReference type="InterPro" id="IPR023612">
    <property type="entry name" value="Peptidase_M4"/>
</dbReference>
<evidence type="ECO:0000313" key="10">
    <source>
        <dbReference type="EMBL" id="KAH8103046.1"/>
    </source>
</evidence>
<evidence type="ECO:0000256" key="2">
    <source>
        <dbReference type="ARBA" id="ARBA00022670"/>
    </source>
</evidence>
<dbReference type="GO" id="GO:0004222">
    <property type="term" value="F:metalloendopeptidase activity"/>
    <property type="evidence" value="ECO:0007669"/>
    <property type="project" value="InterPro"/>
</dbReference>
<dbReference type="InterPro" id="IPR001570">
    <property type="entry name" value="Peptidase_M4_C_domain"/>
</dbReference>
<dbReference type="CDD" id="cd09597">
    <property type="entry name" value="M4_TLP"/>
    <property type="match status" value="1"/>
</dbReference>
<evidence type="ECO:0000259" key="8">
    <source>
        <dbReference type="Pfam" id="PF01447"/>
    </source>
</evidence>
<dbReference type="Pfam" id="PF01447">
    <property type="entry name" value="Peptidase_M4"/>
    <property type="match status" value="1"/>
</dbReference>
<keyword evidence="2" id="KW-0645">Protease</keyword>
<sequence length="426" mass="46422">MRVLSSSVSSVLMLRDGFGPAMMIPSRPDICKESHCSVLPPYILTNITNHPNAPESAKACARNALRFTSTCHQRRNDFINRRLNATQGHPSGFVSGIILNNITSSAGTQSKSAGPKRLNRVVYTANNTEILDYTLLRSEGGAATNDAAADECYDGFGSTFNFYSDVFDRNSINDAGMTLIGTVHYEQASNDAKWDGAQMIFGDGDGVYFNRFTSSLDVIGHELTHGVTQYTANLVYQGQSGALNESMSDVFGIMVKQYKQNQSSAQSDWLIGAGLFTWQVKGVALRSMKNPGTAYDDPVIGRDLQVSTYAEVLSTSYPDTFDNGGVHIYSGVPNRAFYLVATNLGGNAWDRAGRIWWSVLSGGNLKPTANFHDFAKLTCAQAESLYGQFVKAVVVQAWKDVGIETEPKPQPPPPPPRLEGSSFIQF</sequence>
<dbReference type="Proteomes" id="UP000813824">
    <property type="component" value="Unassembled WGS sequence"/>
</dbReference>
<dbReference type="OrthoDB" id="2962374at2759"/>
<dbReference type="AlphaFoldDB" id="A0A8K0UTY8"/>
<dbReference type="GO" id="GO:0006508">
    <property type="term" value="P:proteolysis"/>
    <property type="evidence" value="ECO:0007669"/>
    <property type="project" value="UniProtKB-KW"/>
</dbReference>
<evidence type="ECO:0000256" key="7">
    <source>
        <dbReference type="SAM" id="MobiDB-lite"/>
    </source>
</evidence>
<proteinExistence type="inferred from homology"/>
<feature type="domain" description="Peptidase M4 C-terminal" evidence="9">
    <location>
        <begin position="232"/>
        <end position="403"/>
    </location>
</feature>
<name>A0A8K0UTY8_9AGAR</name>
<dbReference type="PANTHER" id="PTHR43579">
    <property type="match status" value="1"/>
</dbReference>
<feature type="region of interest" description="Disordered" evidence="7">
    <location>
        <begin position="404"/>
        <end position="426"/>
    </location>
</feature>
<dbReference type="Gene3D" id="1.10.390.10">
    <property type="entry name" value="Neutral Protease Domain 2"/>
    <property type="match status" value="1"/>
</dbReference>
<keyword evidence="4" id="KW-0378">Hydrolase</keyword>
<dbReference type="SUPFAM" id="SSF55486">
    <property type="entry name" value="Metalloproteases ('zincins'), catalytic domain"/>
    <property type="match status" value="1"/>
</dbReference>
<evidence type="ECO:0000256" key="3">
    <source>
        <dbReference type="ARBA" id="ARBA00022723"/>
    </source>
</evidence>
<evidence type="ECO:0000256" key="6">
    <source>
        <dbReference type="ARBA" id="ARBA00023049"/>
    </source>
</evidence>
<keyword evidence="5" id="KW-0862">Zinc</keyword>
<evidence type="ECO:0000256" key="4">
    <source>
        <dbReference type="ARBA" id="ARBA00022801"/>
    </source>
</evidence>
<feature type="domain" description="Peptidase M4" evidence="8">
    <location>
        <begin position="134"/>
        <end position="229"/>
    </location>
</feature>
<dbReference type="InterPro" id="IPR027268">
    <property type="entry name" value="Peptidase_M4/M1_CTD_sf"/>
</dbReference>
<reference evidence="10" key="1">
    <citation type="journal article" date="2021" name="New Phytol.">
        <title>Evolutionary innovations through gain and loss of genes in the ectomycorrhizal Boletales.</title>
        <authorList>
            <person name="Wu G."/>
            <person name="Miyauchi S."/>
            <person name="Morin E."/>
            <person name="Kuo A."/>
            <person name="Drula E."/>
            <person name="Varga T."/>
            <person name="Kohler A."/>
            <person name="Feng B."/>
            <person name="Cao Y."/>
            <person name="Lipzen A."/>
            <person name="Daum C."/>
            <person name="Hundley H."/>
            <person name="Pangilinan J."/>
            <person name="Johnson J."/>
            <person name="Barry K."/>
            <person name="LaButti K."/>
            <person name="Ng V."/>
            <person name="Ahrendt S."/>
            <person name="Min B."/>
            <person name="Choi I.G."/>
            <person name="Park H."/>
            <person name="Plett J.M."/>
            <person name="Magnuson J."/>
            <person name="Spatafora J.W."/>
            <person name="Nagy L.G."/>
            <person name="Henrissat B."/>
            <person name="Grigoriev I.V."/>
            <person name="Yang Z.L."/>
            <person name="Xu J."/>
            <person name="Martin F.M."/>
        </authorList>
    </citation>
    <scope>NUCLEOTIDE SEQUENCE</scope>
    <source>
        <strain evidence="10">KKN 215</strain>
    </source>
</reference>
<comment type="caution">
    <text evidence="10">The sequence shown here is derived from an EMBL/GenBank/DDBJ whole genome shotgun (WGS) entry which is preliminary data.</text>
</comment>
<keyword evidence="3" id="KW-0479">Metal-binding</keyword>
<evidence type="ECO:0000256" key="1">
    <source>
        <dbReference type="ARBA" id="ARBA00009388"/>
    </source>
</evidence>
<organism evidence="10 11">
    <name type="scientific">Cristinia sonorae</name>
    <dbReference type="NCBI Taxonomy" id="1940300"/>
    <lineage>
        <taxon>Eukaryota</taxon>
        <taxon>Fungi</taxon>
        <taxon>Dikarya</taxon>
        <taxon>Basidiomycota</taxon>
        <taxon>Agaricomycotina</taxon>
        <taxon>Agaricomycetes</taxon>
        <taxon>Agaricomycetidae</taxon>
        <taxon>Agaricales</taxon>
        <taxon>Pleurotineae</taxon>
        <taxon>Stephanosporaceae</taxon>
        <taxon>Cristinia</taxon>
    </lineage>
</organism>
<dbReference type="Pfam" id="PF02868">
    <property type="entry name" value="Peptidase_M4_C"/>
    <property type="match status" value="1"/>
</dbReference>
<evidence type="ECO:0000256" key="5">
    <source>
        <dbReference type="ARBA" id="ARBA00022833"/>
    </source>
</evidence>
<dbReference type="PANTHER" id="PTHR43579:SF1">
    <property type="entry name" value="NEUTRAL METALLOPROTEINASE"/>
    <property type="match status" value="1"/>
</dbReference>
<accession>A0A8K0UTY8</accession>
<dbReference type="InterPro" id="IPR052759">
    <property type="entry name" value="Metalloprotease_M4"/>
</dbReference>
<gene>
    <name evidence="10" type="ORF">BXZ70DRAFT_986101</name>
</gene>
<evidence type="ECO:0000313" key="11">
    <source>
        <dbReference type="Proteomes" id="UP000813824"/>
    </source>
</evidence>
<keyword evidence="11" id="KW-1185">Reference proteome</keyword>
<comment type="similarity">
    <text evidence="1">Belongs to the peptidase M4 family.</text>
</comment>
<dbReference type="InterPro" id="IPR013856">
    <property type="entry name" value="Peptidase_M4_domain"/>
</dbReference>